<dbReference type="EMBL" id="SRLO01000016">
    <property type="protein sequence ID" value="TNN86343.1"/>
    <property type="molecule type" value="Genomic_DNA"/>
</dbReference>
<proteinExistence type="predicted"/>
<feature type="compositionally biased region" description="Basic and acidic residues" evidence="1">
    <location>
        <begin position="226"/>
        <end position="237"/>
    </location>
</feature>
<sequence length="237" mass="25720">MPSGSAKGDKEAGLEDARGSLAHSAIVLTRNRAMADPSMNPATTSEQWFRYSETRLRPVRKAEQSVPRQSTGLARRLDLVLMVLVNSGVHTQRSVLGRERAPSVLHSDGVPGAEVGVDDELVIKAALGAGVVGLADGQEVGRQASGHHLARVDEDVCGKQTERKHTWGTQTHKEALHVHAEQVRALHVVGQQHRAGHDDELEEKHVGAGEGERVEKVEEEEEEEKDEKGERGTSVDP</sequence>
<name>A0A4Z2J9I2_9TELE</name>
<evidence type="ECO:0000256" key="1">
    <source>
        <dbReference type="SAM" id="MobiDB-lite"/>
    </source>
</evidence>
<evidence type="ECO:0000313" key="3">
    <source>
        <dbReference type="Proteomes" id="UP000314294"/>
    </source>
</evidence>
<feature type="region of interest" description="Disordered" evidence="1">
    <location>
        <begin position="190"/>
        <end position="237"/>
    </location>
</feature>
<gene>
    <name evidence="2" type="ORF">EYF80_003428</name>
</gene>
<comment type="caution">
    <text evidence="2">The sequence shown here is derived from an EMBL/GenBank/DDBJ whole genome shotgun (WGS) entry which is preliminary data.</text>
</comment>
<feature type="compositionally biased region" description="Basic and acidic residues" evidence="1">
    <location>
        <begin position="195"/>
        <end position="216"/>
    </location>
</feature>
<keyword evidence="3" id="KW-1185">Reference proteome</keyword>
<protein>
    <submittedName>
        <fullName evidence="2">Uncharacterized protein</fullName>
    </submittedName>
</protein>
<dbReference type="Proteomes" id="UP000314294">
    <property type="component" value="Unassembled WGS sequence"/>
</dbReference>
<dbReference type="AlphaFoldDB" id="A0A4Z2J9I2"/>
<organism evidence="2 3">
    <name type="scientific">Liparis tanakae</name>
    <name type="common">Tanaka's snailfish</name>
    <dbReference type="NCBI Taxonomy" id="230148"/>
    <lineage>
        <taxon>Eukaryota</taxon>
        <taxon>Metazoa</taxon>
        <taxon>Chordata</taxon>
        <taxon>Craniata</taxon>
        <taxon>Vertebrata</taxon>
        <taxon>Euteleostomi</taxon>
        <taxon>Actinopterygii</taxon>
        <taxon>Neopterygii</taxon>
        <taxon>Teleostei</taxon>
        <taxon>Neoteleostei</taxon>
        <taxon>Acanthomorphata</taxon>
        <taxon>Eupercaria</taxon>
        <taxon>Perciformes</taxon>
        <taxon>Cottioidei</taxon>
        <taxon>Cottales</taxon>
        <taxon>Liparidae</taxon>
        <taxon>Liparis</taxon>
    </lineage>
</organism>
<accession>A0A4Z2J9I2</accession>
<evidence type="ECO:0000313" key="2">
    <source>
        <dbReference type="EMBL" id="TNN86343.1"/>
    </source>
</evidence>
<reference evidence="2 3" key="1">
    <citation type="submission" date="2019-03" db="EMBL/GenBank/DDBJ databases">
        <title>First draft genome of Liparis tanakae, snailfish: a comprehensive survey of snailfish specific genes.</title>
        <authorList>
            <person name="Kim W."/>
            <person name="Song I."/>
            <person name="Jeong J.-H."/>
            <person name="Kim D."/>
            <person name="Kim S."/>
            <person name="Ryu S."/>
            <person name="Song J.Y."/>
            <person name="Lee S.K."/>
        </authorList>
    </citation>
    <scope>NUCLEOTIDE SEQUENCE [LARGE SCALE GENOMIC DNA]</scope>
    <source>
        <tissue evidence="2">Muscle</tissue>
    </source>
</reference>